<evidence type="ECO:0000256" key="1">
    <source>
        <dbReference type="SAM" id="MobiDB-lite"/>
    </source>
</evidence>
<dbReference type="EMBL" id="NBNE01002994">
    <property type="protein sequence ID" value="OWZ08864.1"/>
    <property type="molecule type" value="Genomic_DNA"/>
</dbReference>
<feature type="region of interest" description="Disordered" evidence="1">
    <location>
        <begin position="48"/>
        <end position="100"/>
    </location>
</feature>
<reference evidence="3" key="1">
    <citation type="submission" date="2017-03" db="EMBL/GenBank/DDBJ databases">
        <title>Phytopthora megakarya and P. palmivora, two closely related causual agents of cacao black pod achieved similar genome size and gene model numbers by different mechanisms.</title>
        <authorList>
            <person name="Ali S."/>
            <person name="Shao J."/>
            <person name="Larry D.J."/>
            <person name="Kronmiller B."/>
            <person name="Shen D."/>
            <person name="Strem M.D."/>
            <person name="Melnick R.L."/>
            <person name="Guiltinan M.J."/>
            <person name="Tyler B.M."/>
            <person name="Meinhardt L.W."/>
            <person name="Bailey B.A."/>
        </authorList>
    </citation>
    <scope>NUCLEOTIDE SEQUENCE [LARGE SCALE GENOMIC DNA]</scope>
    <source>
        <strain evidence="3">zdho120</strain>
    </source>
</reference>
<feature type="compositionally biased region" description="Basic and acidic residues" evidence="1">
    <location>
        <begin position="88"/>
        <end position="100"/>
    </location>
</feature>
<comment type="caution">
    <text evidence="2">The sequence shown here is derived from an EMBL/GenBank/DDBJ whole genome shotgun (WGS) entry which is preliminary data.</text>
</comment>
<accession>A0A225VUP1</accession>
<dbReference type="Proteomes" id="UP000198211">
    <property type="component" value="Unassembled WGS sequence"/>
</dbReference>
<sequence>MNMGNREVQSRVTDYFLSCNKNRSPDAQTRILKLSKVINQQALEQAIDDQKQTVRKTKSHEPRQPFKRKKRLGSTEQRKPDKRPKKTPAREVEKIGDSGE</sequence>
<keyword evidence="3" id="KW-1185">Reference proteome</keyword>
<gene>
    <name evidence="2" type="ORF">PHMEG_00018525</name>
</gene>
<dbReference type="AlphaFoldDB" id="A0A225VUP1"/>
<name>A0A225VUP1_9STRA</name>
<evidence type="ECO:0000313" key="2">
    <source>
        <dbReference type="EMBL" id="OWZ08864.1"/>
    </source>
</evidence>
<organism evidence="2 3">
    <name type="scientific">Phytophthora megakarya</name>
    <dbReference type="NCBI Taxonomy" id="4795"/>
    <lineage>
        <taxon>Eukaryota</taxon>
        <taxon>Sar</taxon>
        <taxon>Stramenopiles</taxon>
        <taxon>Oomycota</taxon>
        <taxon>Peronosporomycetes</taxon>
        <taxon>Peronosporales</taxon>
        <taxon>Peronosporaceae</taxon>
        <taxon>Phytophthora</taxon>
    </lineage>
</organism>
<proteinExistence type="predicted"/>
<evidence type="ECO:0000313" key="3">
    <source>
        <dbReference type="Proteomes" id="UP000198211"/>
    </source>
</evidence>
<protein>
    <submittedName>
        <fullName evidence="2">Uncharacterized protein</fullName>
    </submittedName>
</protein>